<evidence type="ECO:0000256" key="1">
    <source>
        <dbReference type="ARBA" id="ARBA00005165"/>
    </source>
</evidence>
<feature type="binding site" evidence="9">
    <location>
        <position position="79"/>
    </location>
    <ligand>
        <name>4-amino-2-methyl-5-(diphosphooxymethyl)pyrimidine</name>
        <dbReference type="ChEBI" id="CHEBI:57841"/>
    </ligand>
</feature>
<comment type="catalytic activity">
    <reaction evidence="6 9 10">
        <text>4-methyl-5-(2-phosphooxyethyl)-thiazole + 4-amino-2-methyl-5-(diphosphooxymethyl)pyrimidine + H(+) = thiamine phosphate + diphosphate</text>
        <dbReference type="Rhea" id="RHEA:22328"/>
        <dbReference type="ChEBI" id="CHEBI:15378"/>
        <dbReference type="ChEBI" id="CHEBI:33019"/>
        <dbReference type="ChEBI" id="CHEBI:37575"/>
        <dbReference type="ChEBI" id="CHEBI:57841"/>
        <dbReference type="ChEBI" id="CHEBI:58296"/>
        <dbReference type="EC" id="2.5.1.3"/>
    </reaction>
</comment>
<dbReference type="GO" id="GO:0004789">
    <property type="term" value="F:thiamine-phosphate diphosphorylase activity"/>
    <property type="evidence" value="ECO:0007669"/>
    <property type="project" value="UniProtKB-EC"/>
</dbReference>
<keyword evidence="5 9" id="KW-0784">Thiamine biosynthesis</keyword>
<dbReference type="Proteomes" id="UP001595793">
    <property type="component" value="Unassembled WGS sequence"/>
</dbReference>
<dbReference type="HAMAP" id="MF_00097">
    <property type="entry name" value="TMP_synthase"/>
    <property type="match status" value="1"/>
</dbReference>
<dbReference type="InterPro" id="IPR034291">
    <property type="entry name" value="TMP_synthase"/>
</dbReference>
<feature type="binding site" evidence="9">
    <location>
        <position position="118"/>
    </location>
    <ligand>
        <name>4-amino-2-methyl-5-(diphosphooxymethyl)pyrimidine</name>
        <dbReference type="ChEBI" id="CHEBI:57841"/>
    </ligand>
</feature>
<keyword evidence="3 9" id="KW-0479">Metal-binding</keyword>
<dbReference type="NCBIfam" id="NF000736">
    <property type="entry name" value="PRK00043.2-3"/>
    <property type="match status" value="1"/>
</dbReference>
<feature type="binding site" evidence="9">
    <location>
        <position position="80"/>
    </location>
    <ligand>
        <name>Mg(2+)</name>
        <dbReference type="ChEBI" id="CHEBI:18420"/>
    </ligand>
</feature>
<keyword evidence="14" id="KW-1185">Reference proteome</keyword>
<evidence type="ECO:0000256" key="6">
    <source>
        <dbReference type="ARBA" id="ARBA00047334"/>
    </source>
</evidence>
<proteinExistence type="inferred from homology"/>
<dbReference type="Pfam" id="PF02581">
    <property type="entry name" value="TMP-TENI"/>
    <property type="match status" value="1"/>
</dbReference>
<name>A0ABV8H5J5_9FLAO</name>
<comment type="catalytic activity">
    <reaction evidence="7 9 10">
        <text>2-(2-carboxy-4-methylthiazol-5-yl)ethyl phosphate + 4-amino-2-methyl-5-(diphosphooxymethyl)pyrimidine + 2 H(+) = thiamine phosphate + CO2 + diphosphate</text>
        <dbReference type="Rhea" id="RHEA:47848"/>
        <dbReference type="ChEBI" id="CHEBI:15378"/>
        <dbReference type="ChEBI" id="CHEBI:16526"/>
        <dbReference type="ChEBI" id="CHEBI:33019"/>
        <dbReference type="ChEBI" id="CHEBI:37575"/>
        <dbReference type="ChEBI" id="CHEBI:57841"/>
        <dbReference type="ChEBI" id="CHEBI:62890"/>
        <dbReference type="EC" id="2.5.1.3"/>
    </reaction>
</comment>
<comment type="catalytic activity">
    <reaction evidence="8 9 10">
        <text>2-[(2R,5Z)-2-carboxy-4-methylthiazol-5(2H)-ylidene]ethyl phosphate + 4-amino-2-methyl-5-(diphosphooxymethyl)pyrimidine + 2 H(+) = thiamine phosphate + CO2 + diphosphate</text>
        <dbReference type="Rhea" id="RHEA:47844"/>
        <dbReference type="ChEBI" id="CHEBI:15378"/>
        <dbReference type="ChEBI" id="CHEBI:16526"/>
        <dbReference type="ChEBI" id="CHEBI:33019"/>
        <dbReference type="ChEBI" id="CHEBI:37575"/>
        <dbReference type="ChEBI" id="CHEBI:57841"/>
        <dbReference type="ChEBI" id="CHEBI:62899"/>
        <dbReference type="EC" id="2.5.1.3"/>
    </reaction>
</comment>
<feature type="domain" description="Thiamine phosphate synthase/TenI" evidence="12">
    <location>
        <begin position="25"/>
        <end position="200"/>
    </location>
</feature>
<dbReference type="NCBIfam" id="TIGR00693">
    <property type="entry name" value="thiE"/>
    <property type="match status" value="1"/>
</dbReference>
<evidence type="ECO:0000256" key="9">
    <source>
        <dbReference type="HAMAP-Rule" id="MF_00097"/>
    </source>
</evidence>
<dbReference type="CDD" id="cd00564">
    <property type="entry name" value="TMP_TenI"/>
    <property type="match status" value="1"/>
</dbReference>
<feature type="binding site" evidence="9">
    <location>
        <begin position="144"/>
        <end position="146"/>
    </location>
    <ligand>
        <name>2-[(2R,5Z)-2-carboxy-4-methylthiazol-5(2H)-ylidene]ethyl phosphate</name>
        <dbReference type="ChEBI" id="CHEBI:62899"/>
    </ligand>
</feature>
<dbReference type="PANTHER" id="PTHR20857">
    <property type="entry name" value="THIAMINE-PHOSPHATE PYROPHOSPHORYLASE"/>
    <property type="match status" value="1"/>
</dbReference>
<evidence type="ECO:0000256" key="8">
    <source>
        <dbReference type="ARBA" id="ARBA00047883"/>
    </source>
</evidence>
<feature type="binding site" evidence="9">
    <location>
        <begin position="47"/>
        <end position="51"/>
    </location>
    <ligand>
        <name>4-amino-2-methyl-5-(diphosphooxymethyl)pyrimidine</name>
        <dbReference type="ChEBI" id="CHEBI:57841"/>
    </ligand>
</feature>
<comment type="caution">
    <text evidence="9">Lacks conserved residue(s) required for the propagation of feature annotation.</text>
</comment>
<dbReference type="Gene3D" id="3.20.20.70">
    <property type="entry name" value="Aldolase class I"/>
    <property type="match status" value="1"/>
</dbReference>
<keyword evidence="2 9" id="KW-0808">Transferase</keyword>
<evidence type="ECO:0000256" key="7">
    <source>
        <dbReference type="ARBA" id="ARBA00047851"/>
    </source>
</evidence>
<evidence type="ECO:0000256" key="10">
    <source>
        <dbReference type="RuleBase" id="RU003826"/>
    </source>
</evidence>
<protein>
    <recommendedName>
        <fullName evidence="9">Thiamine-phosphate synthase</fullName>
        <shortName evidence="9">TP synthase</shortName>
        <shortName evidence="9">TPS</shortName>
        <ecNumber evidence="9">2.5.1.3</ecNumber>
    </recommendedName>
    <alternativeName>
        <fullName evidence="9">Thiamine-phosphate pyrophosphorylase</fullName>
        <shortName evidence="9">TMP pyrophosphorylase</shortName>
        <shortName evidence="9">TMP-PPase</shortName>
    </alternativeName>
</protein>
<feature type="binding site" evidence="9">
    <location>
        <position position="180"/>
    </location>
    <ligand>
        <name>2-[(2R,5Z)-2-carboxy-4-methylthiazol-5(2H)-ylidene]ethyl phosphate</name>
        <dbReference type="ChEBI" id="CHEBI:62899"/>
    </ligand>
</feature>
<dbReference type="EC" id="2.5.1.3" evidence="9"/>
<dbReference type="InterPro" id="IPR036206">
    <property type="entry name" value="ThiamineP_synth_sf"/>
</dbReference>
<evidence type="ECO:0000313" key="14">
    <source>
        <dbReference type="Proteomes" id="UP001595793"/>
    </source>
</evidence>
<accession>A0ABV8H5J5</accession>
<evidence type="ECO:0000313" key="13">
    <source>
        <dbReference type="EMBL" id="MFC4026471.1"/>
    </source>
</evidence>
<feature type="binding site" evidence="9">
    <location>
        <position position="147"/>
    </location>
    <ligand>
        <name>4-amino-2-methyl-5-(diphosphooxymethyl)pyrimidine</name>
        <dbReference type="ChEBI" id="CHEBI:57841"/>
    </ligand>
</feature>
<gene>
    <name evidence="9" type="primary">thiE</name>
    <name evidence="13" type="ORF">ACFOS1_03580</name>
</gene>
<evidence type="ECO:0000259" key="12">
    <source>
        <dbReference type="Pfam" id="PF02581"/>
    </source>
</evidence>
<comment type="caution">
    <text evidence="13">The sequence shown here is derived from an EMBL/GenBank/DDBJ whole genome shotgun (WGS) entry which is preliminary data.</text>
</comment>
<comment type="similarity">
    <text evidence="9 10">Belongs to the thiamine-phosphate synthase family.</text>
</comment>
<dbReference type="InterPro" id="IPR022998">
    <property type="entry name" value="ThiamineP_synth_TenI"/>
</dbReference>
<keyword evidence="4 9" id="KW-0460">Magnesium</keyword>
<evidence type="ECO:0000256" key="3">
    <source>
        <dbReference type="ARBA" id="ARBA00022723"/>
    </source>
</evidence>
<evidence type="ECO:0000256" key="2">
    <source>
        <dbReference type="ARBA" id="ARBA00022679"/>
    </source>
</evidence>
<evidence type="ECO:0000256" key="5">
    <source>
        <dbReference type="ARBA" id="ARBA00022977"/>
    </source>
</evidence>
<evidence type="ECO:0000256" key="11">
    <source>
        <dbReference type="RuleBase" id="RU004253"/>
    </source>
</evidence>
<sequence length="224" mass="24846">MNQFSTKNSVGLQQEISCLHYISQGENTKAHLENIERVLQAGGNWIQLRLKETSAKKVLETAIAAREMCSAYQAKLIINDHVEVAKTCNADGVHLGQEDIDVLEARRILGEDKIIGGTANTLQHCLDHLQNGVDYIGLGPLRFTSTKKKLSPVLGFSGYQDVLKRYSEHQKTVPIIAIGGIVFNDIEKLQKIGLNGIAVSGLLTHSEKPDQEIQQILNRFYVRS</sequence>
<evidence type="ECO:0000256" key="4">
    <source>
        <dbReference type="ARBA" id="ARBA00022842"/>
    </source>
</evidence>
<dbReference type="RefSeq" id="WP_290236173.1">
    <property type="nucleotide sequence ID" value="NZ_JAUFPZ010000002.1"/>
</dbReference>
<organism evidence="13 14">
    <name type="scientific">Zunongwangia endophytica</name>
    <dbReference type="NCBI Taxonomy" id="1808945"/>
    <lineage>
        <taxon>Bacteria</taxon>
        <taxon>Pseudomonadati</taxon>
        <taxon>Bacteroidota</taxon>
        <taxon>Flavobacteriia</taxon>
        <taxon>Flavobacteriales</taxon>
        <taxon>Flavobacteriaceae</taxon>
        <taxon>Zunongwangia</taxon>
    </lineage>
</organism>
<dbReference type="SUPFAM" id="SSF51391">
    <property type="entry name" value="Thiamin phosphate synthase"/>
    <property type="match status" value="1"/>
</dbReference>
<comment type="function">
    <text evidence="9">Condenses 4-methyl-5-(beta-hydroxyethyl)thiazole monophosphate (THZ-P) and 2-methyl-4-amino-5-hydroxymethyl pyrimidine pyrophosphate (HMP-PP) to form thiamine monophosphate (TMP).</text>
</comment>
<feature type="binding site" evidence="9">
    <location>
        <position position="99"/>
    </location>
    <ligand>
        <name>Mg(2+)</name>
        <dbReference type="ChEBI" id="CHEBI:18420"/>
    </ligand>
</feature>
<reference evidence="14" key="1">
    <citation type="journal article" date="2019" name="Int. J. Syst. Evol. Microbiol.">
        <title>The Global Catalogue of Microorganisms (GCM) 10K type strain sequencing project: providing services to taxonomists for standard genome sequencing and annotation.</title>
        <authorList>
            <consortium name="The Broad Institute Genomics Platform"/>
            <consortium name="The Broad Institute Genome Sequencing Center for Infectious Disease"/>
            <person name="Wu L."/>
            <person name="Ma J."/>
        </authorList>
    </citation>
    <scope>NUCLEOTIDE SEQUENCE [LARGE SCALE GENOMIC DNA]</scope>
    <source>
        <strain evidence="14">CECT 9128</strain>
    </source>
</reference>
<comment type="cofactor">
    <cofactor evidence="9">
        <name>Mg(2+)</name>
        <dbReference type="ChEBI" id="CHEBI:18420"/>
    </cofactor>
    <text evidence="9">Binds 1 Mg(2+) ion per subunit.</text>
</comment>
<dbReference type="PANTHER" id="PTHR20857:SF15">
    <property type="entry name" value="THIAMINE-PHOSPHATE SYNTHASE"/>
    <property type="match status" value="1"/>
</dbReference>
<dbReference type="EMBL" id="JBHSAS010000006">
    <property type="protein sequence ID" value="MFC4026471.1"/>
    <property type="molecule type" value="Genomic_DNA"/>
</dbReference>
<dbReference type="InterPro" id="IPR013785">
    <property type="entry name" value="Aldolase_TIM"/>
</dbReference>
<comment type="pathway">
    <text evidence="1 9 11">Cofactor biosynthesis; thiamine diphosphate biosynthesis; thiamine phosphate from 4-amino-2-methyl-5-diphosphomethylpyrimidine and 4-methyl-5-(2-phosphoethyl)-thiazole: step 1/1.</text>
</comment>